<sequence length="45" mass="4860">MNVTTKFVCFVIAAICFFVKGAGLHTGQFDLMNIGFGFITVGMLV</sequence>
<protein>
    <submittedName>
        <fullName evidence="1">Uncharacterized protein</fullName>
    </submittedName>
</protein>
<name>A0A0S6W3X8_9BACT</name>
<keyword evidence="2" id="KW-1185">Reference proteome</keyword>
<evidence type="ECO:0000313" key="2">
    <source>
        <dbReference type="Proteomes" id="UP000030700"/>
    </source>
</evidence>
<organism evidence="1">
    <name type="scientific">Candidatus Moduliflexus flocculans</name>
    <dbReference type="NCBI Taxonomy" id="1499966"/>
    <lineage>
        <taxon>Bacteria</taxon>
        <taxon>Candidatus Moduliflexota</taxon>
        <taxon>Candidatus Moduliflexia</taxon>
        <taxon>Candidatus Moduliflexales</taxon>
        <taxon>Candidatus Moduliflexaceae</taxon>
    </lineage>
</organism>
<dbReference type="Proteomes" id="UP000030700">
    <property type="component" value="Unassembled WGS sequence"/>
</dbReference>
<proteinExistence type="predicted"/>
<dbReference type="AlphaFoldDB" id="A0A0S6W3X8"/>
<evidence type="ECO:0000313" key="1">
    <source>
        <dbReference type="EMBL" id="GAK53033.1"/>
    </source>
</evidence>
<dbReference type="HOGENOM" id="CLU_3196495_0_0_0"/>
<accession>A0A0S6W3X8</accession>
<dbReference type="STRING" id="1499966.U14_04292"/>
<gene>
    <name evidence="1" type="ORF">U14_04292</name>
</gene>
<dbReference type="EMBL" id="DF820459">
    <property type="protein sequence ID" value="GAK53033.1"/>
    <property type="molecule type" value="Genomic_DNA"/>
</dbReference>
<reference evidence="1" key="1">
    <citation type="journal article" date="2015" name="PeerJ">
        <title>First genomic representation of candidate bacterial phylum KSB3 points to enhanced environmental sensing as a trigger of wastewater bulking.</title>
        <authorList>
            <person name="Sekiguchi Y."/>
            <person name="Ohashi A."/>
            <person name="Parks D.H."/>
            <person name="Yamauchi T."/>
            <person name="Tyson G.W."/>
            <person name="Hugenholtz P."/>
        </authorList>
    </citation>
    <scope>NUCLEOTIDE SEQUENCE [LARGE SCALE GENOMIC DNA]</scope>
</reference>